<dbReference type="AlphaFoldDB" id="A0A0R1RUF4"/>
<dbReference type="Proteomes" id="UP000051999">
    <property type="component" value="Unassembled WGS sequence"/>
</dbReference>
<evidence type="ECO:0000313" key="1">
    <source>
        <dbReference type="EMBL" id="KRL56680.1"/>
    </source>
</evidence>
<keyword evidence="2" id="KW-1185">Reference proteome</keyword>
<organism evidence="1 2">
    <name type="scientific">Furfurilactobacillus rossiae DSM 15814</name>
    <dbReference type="NCBI Taxonomy" id="1114972"/>
    <lineage>
        <taxon>Bacteria</taxon>
        <taxon>Bacillati</taxon>
        <taxon>Bacillota</taxon>
        <taxon>Bacilli</taxon>
        <taxon>Lactobacillales</taxon>
        <taxon>Lactobacillaceae</taxon>
        <taxon>Furfurilactobacillus</taxon>
    </lineage>
</organism>
<dbReference type="PATRIC" id="fig|1114972.6.peg.1814"/>
<gene>
    <name evidence="1" type="ORF">FD35_GL001779</name>
</gene>
<comment type="caution">
    <text evidence="1">The sequence shown here is derived from an EMBL/GenBank/DDBJ whole genome shotgun (WGS) entry which is preliminary data.</text>
</comment>
<sequence>MMMPLFGKSDDKPKLIETVGPVPEGYHSDGIIQTSVSGQDEISSQSKTLKNLANICKAANASGFANYRLSTHFNSGVKEDVIFAYADIIRAN</sequence>
<accession>A0A0R1RUF4</accession>
<dbReference type="EMBL" id="AZFF01000003">
    <property type="protein sequence ID" value="KRL56680.1"/>
    <property type="molecule type" value="Genomic_DNA"/>
</dbReference>
<reference evidence="1 2" key="1">
    <citation type="journal article" date="2015" name="Genome Announc.">
        <title>Expanding the biotechnology potential of lactobacilli through comparative genomics of 213 strains and associated genera.</title>
        <authorList>
            <person name="Sun Z."/>
            <person name="Harris H.M."/>
            <person name="McCann A."/>
            <person name="Guo C."/>
            <person name="Argimon S."/>
            <person name="Zhang W."/>
            <person name="Yang X."/>
            <person name="Jeffery I.B."/>
            <person name="Cooney J.C."/>
            <person name="Kagawa T.F."/>
            <person name="Liu W."/>
            <person name="Song Y."/>
            <person name="Salvetti E."/>
            <person name="Wrobel A."/>
            <person name="Rasinkangas P."/>
            <person name="Parkhill J."/>
            <person name="Rea M.C."/>
            <person name="O'Sullivan O."/>
            <person name="Ritari J."/>
            <person name="Douillard F.P."/>
            <person name="Paul Ross R."/>
            <person name="Yang R."/>
            <person name="Briner A.E."/>
            <person name="Felis G.E."/>
            <person name="de Vos W.M."/>
            <person name="Barrangou R."/>
            <person name="Klaenhammer T.R."/>
            <person name="Caufield P.W."/>
            <person name="Cui Y."/>
            <person name="Zhang H."/>
            <person name="O'Toole P.W."/>
        </authorList>
    </citation>
    <scope>NUCLEOTIDE SEQUENCE [LARGE SCALE GENOMIC DNA]</scope>
    <source>
        <strain evidence="1 2">DSM 15814</strain>
    </source>
</reference>
<dbReference type="STRING" id="1114972.FD35_GL001779"/>
<protein>
    <submittedName>
        <fullName evidence="1">Uncharacterized protein</fullName>
    </submittedName>
</protein>
<evidence type="ECO:0000313" key="2">
    <source>
        <dbReference type="Proteomes" id="UP000051999"/>
    </source>
</evidence>
<proteinExistence type="predicted"/>
<name>A0A0R1RUF4_9LACO</name>